<name>A0A8J2JGL9_9HEXA</name>
<gene>
    <name evidence="1" type="ORF">AFUS01_LOCUS5973</name>
</gene>
<dbReference type="AlphaFoldDB" id="A0A8J2JGL9"/>
<evidence type="ECO:0000313" key="2">
    <source>
        <dbReference type="Proteomes" id="UP000708208"/>
    </source>
</evidence>
<evidence type="ECO:0000313" key="1">
    <source>
        <dbReference type="EMBL" id="CAG7716465.1"/>
    </source>
</evidence>
<sequence length="31" mass="3655">KWKNPFAKNEEEPDFGLKNMYGEESVSSFFV</sequence>
<dbReference type="EMBL" id="CAJVCH010038776">
    <property type="protein sequence ID" value="CAG7716465.1"/>
    <property type="molecule type" value="Genomic_DNA"/>
</dbReference>
<keyword evidence="2" id="KW-1185">Reference proteome</keyword>
<comment type="caution">
    <text evidence="1">The sequence shown here is derived from an EMBL/GenBank/DDBJ whole genome shotgun (WGS) entry which is preliminary data.</text>
</comment>
<reference evidence="1" key="1">
    <citation type="submission" date="2021-06" db="EMBL/GenBank/DDBJ databases">
        <authorList>
            <person name="Hodson N. C."/>
            <person name="Mongue J. A."/>
            <person name="Jaron S. K."/>
        </authorList>
    </citation>
    <scope>NUCLEOTIDE SEQUENCE</scope>
</reference>
<proteinExistence type="predicted"/>
<dbReference type="OrthoDB" id="10686873at2759"/>
<organism evidence="1 2">
    <name type="scientific">Allacma fusca</name>
    <dbReference type="NCBI Taxonomy" id="39272"/>
    <lineage>
        <taxon>Eukaryota</taxon>
        <taxon>Metazoa</taxon>
        <taxon>Ecdysozoa</taxon>
        <taxon>Arthropoda</taxon>
        <taxon>Hexapoda</taxon>
        <taxon>Collembola</taxon>
        <taxon>Symphypleona</taxon>
        <taxon>Sminthuridae</taxon>
        <taxon>Allacma</taxon>
    </lineage>
</organism>
<accession>A0A8J2JGL9</accession>
<feature type="non-terminal residue" evidence="1">
    <location>
        <position position="1"/>
    </location>
</feature>
<protein>
    <submittedName>
        <fullName evidence="1">Uncharacterized protein</fullName>
    </submittedName>
</protein>
<dbReference type="Proteomes" id="UP000708208">
    <property type="component" value="Unassembled WGS sequence"/>
</dbReference>